<dbReference type="SUPFAM" id="SSF46689">
    <property type="entry name" value="Homeodomain-like"/>
    <property type="match status" value="1"/>
</dbReference>
<dbReference type="InterPro" id="IPR036271">
    <property type="entry name" value="Tet_transcr_reg_TetR-rel_C_sf"/>
</dbReference>
<dbReference type="Gene3D" id="1.10.357.10">
    <property type="entry name" value="Tetracycline Repressor, domain 2"/>
    <property type="match status" value="1"/>
</dbReference>
<comment type="caution">
    <text evidence="4">The sequence shown here is derived from an EMBL/GenBank/DDBJ whole genome shotgun (WGS) entry which is preliminary data.</text>
</comment>
<dbReference type="Pfam" id="PF00440">
    <property type="entry name" value="TetR_N"/>
    <property type="match status" value="1"/>
</dbReference>
<dbReference type="PROSITE" id="PS50977">
    <property type="entry name" value="HTH_TETR_2"/>
    <property type="match status" value="1"/>
</dbReference>
<keyword evidence="5" id="KW-1185">Reference proteome</keyword>
<dbReference type="RefSeq" id="WP_106237459.1">
    <property type="nucleotide sequence ID" value="NZ_PVZC01000001.1"/>
</dbReference>
<dbReference type="AlphaFoldDB" id="A0A2T0QC78"/>
<dbReference type="OrthoDB" id="5242433at2"/>
<feature type="domain" description="HTH tetR-type" evidence="3">
    <location>
        <begin position="10"/>
        <end position="70"/>
    </location>
</feature>
<proteinExistence type="predicted"/>
<dbReference type="EMBL" id="PVZC01000001">
    <property type="protein sequence ID" value="PRY01554.1"/>
    <property type="molecule type" value="Genomic_DNA"/>
</dbReference>
<evidence type="ECO:0000256" key="2">
    <source>
        <dbReference type="PROSITE-ProRule" id="PRU00335"/>
    </source>
</evidence>
<organism evidence="4 5">
    <name type="scientific">Allonocardiopsis opalescens</name>
    <dbReference type="NCBI Taxonomy" id="1144618"/>
    <lineage>
        <taxon>Bacteria</taxon>
        <taxon>Bacillati</taxon>
        <taxon>Actinomycetota</taxon>
        <taxon>Actinomycetes</taxon>
        <taxon>Streptosporangiales</taxon>
        <taxon>Allonocardiopsis</taxon>
    </lineage>
</organism>
<dbReference type="GO" id="GO:0000976">
    <property type="term" value="F:transcription cis-regulatory region binding"/>
    <property type="evidence" value="ECO:0007669"/>
    <property type="project" value="TreeGrafter"/>
</dbReference>
<feature type="DNA-binding region" description="H-T-H motif" evidence="2">
    <location>
        <begin position="33"/>
        <end position="52"/>
    </location>
</feature>
<dbReference type="GO" id="GO:0003700">
    <property type="term" value="F:DNA-binding transcription factor activity"/>
    <property type="evidence" value="ECO:0007669"/>
    <property type="project" value="TreeGrafter"/>
</dbReference>
<dbReference type="Pfam" id="PF17940">
    <property type="entry name" value="TetR_C_31"/>
    <property type="match status" value="1"/>
</dbReference>
<dbReference type="PRINTS" id="PR00455">
    <property type="entry name" value="HTHTETR"/>
</dbReference>
<sequence length="199" mass="20589">MAAQAPERGGEVRRRLLEAAALLIGERGWTAVSTRVLAERAGVAPGLVHYHFHSLPALLREAAITAMRGVLAEAAPPRPGPGGAPDVLDAFLSVLDRYSGDDPGSLLFIEAYLAATRDGELRAELAGLLAQVRDALAARLAEAGQAEPETTASVLAAALDGLFLHRALNPELTAAAVGPVLRRLITTDGGAEAPEGEPA</sequence>
<keyword evidence="1 2" id="KW-0238">DNA-binding</keyword>
<dbReference type="InterPro" id="IPR009057">
    <property type="entry name" value="Homeodomain-like_sf"/>
</dbReference>
<gene>
    <name evidence="4" type="ORF">CLV72_101137</name>
</gene>
<dbReference type="InterPro" id="IPR001647">
    <property type="entry name" value="HTH_TetR"/>
</dbReference>
<dbReference type="InterPro" id="IPR050109">
    <property type="entry name" value="HTH-type_TetR-like_transc_reg"/>
</dbReference>
<name>A0A2T0QC78_9ACTN</name>
<protein>
    <submittedName>
        <fullName evidence="4">TetR family transcriptional regulator</fullName>
    </submittedName>
</protein>
<evidence type="ECO:0000259" key="3">
    <source>
        <dbReference type="PROSITE" id="PS50977"/>
    </source>
</evidence>
<accession>A0A2T0QC78</accession>
<dbReference type="SUPFAM" id="SSF48498">
    <property type="entry name" value="Tetracyclin repressor-like, C-terminal domain"/>
    <property type="match status" value="1"/>
</dbReference>
<evidence type="ECO:0000313" key="4">
    <source>
        <dbReference type="EMBL" id="PRY01554.1"/>
    </source>
</evidence>
<evidence type="ECO:0000256" key="1">
    <source>
        <dbReference type="ARBA" id="ARBA00023125"/>
    </source>
</evidence>
<dbReference type="InterPro" id="IPR041583">
    <property type="entry name" value="TetR_C_31"/>
</dbReference>
<reference evidence="4 5" key="1">
    <citation type="submission" date="2018-03" db="EMBL/GenBank/DDBJ databases">
        <title>Genomic Encyclopedia of Archaeal and Bacterial Type Strains, Phase II (KMG-II): from individual species to whole genera.</title>
        <authorList>
            <person name="Goeker M."/>
        </authorList>
    </citation>
    <scope>NUCLEOTIDE SEQUENCE [LARGE SCALE GENOMIC DNA]</scope>
    <source>
        <strain evidence="4 5">DSM 45601</strain>
    </source>
</reference>
<dbReference type="PANTHER" id="PTHR30055">
    <property type="entry name" value="HTH-TYPE TRANSCRIPTIONAL REGULATOR RUTR"/>
    <property type="match status" value="1"/>
</dbReference>
<dbReference type="Proteomes" id="UP000237846">
    <property type="component" value="Unassembled WGS sequence"/>
</dbReference>
<dbReference type="PANTHER" id="PTHR30055:SF226">
    <property type="entry name" value="HTH-TYPE TRANSCRIPTIONAL REGULATOR PKSA"/>
    <property type="match status" value="1"/>
</dbReference>
<evidence type="ECO:0000313" key="5">
    <source>
        <dbReference type="Proteomes" id="UP000237846"/>
    </source>
</evidence>